<organism evidence="2 3">
    <name type="scientific">Gimesia algae</name>
    <dbReference type="NCBI Taxonomy" id="2527971"/>
    <lineage>
        <taxon>Bacteria</taxon>
        <taxon>Pseudomonadati</taxon>
        <taxon>Planctomycetota</taxon>
        <taxon>Planctomycetia</taxon>
        <taxon>Planctomycetales</taxon>
        <taxon>Planctomycetaceae</taxon>
        <taxon>Gimesia</taxon>
    </lineage>
</organism>
<feature type="transmembrane region" description="Helical" evidence="1">
    <location>
        <begin position="45"/>
        <end position="68"/>
    </location>
</feature>
<keyword evidence="1" id="KW-1133">Transmembrane helix</keyword>
<evidence type="ECO:0000256" key="1">
    <source>
        <dbReference type="SAM" id="Phobius"/>
    </source>
</evidence>
<keyword evidence="1" id="KW-0812">Transmembrane</keyword>
<keyword evidence="1" id="KW-0472">Membrane</keyword>
<dbReference type="AlphaFoldDB" id="A0A517V785"/>
<feature type="transmembrane region" description="Helical" evidence="1">
    <location>
        <begin position="74"/>
        <end position="96"/>
    </location>
</feature>
<name>A0A517V785_9PLAN</name>
<reference evidence="2 3" key="1">
    <citation type="submission" date="2019-02" db="EMBL/GenBank/DDBJ databases">
        <title>Deep-cultivation of Planctomycetes and their phenomic and genomic characterization uncovers novel biology.</title>
        <authorList>
            <person name="Wiegand S."/>
            <person name="Jogler M."/>
            <person name="Boedeker C."/>
            <person name="Pinto D."/>
            <person name="Vollmers J."/>
            <person name="Rivas-Marin E."/>
            <person name="Kohn T."/>
            <person name="Peeters S.H."/>
            <person name="Heuer A."/>
            <person name="Rast P."/>
            <person name="Oberbeckmann S."/>
            <person name="Bunk B."/>
            <person name="Jeske O."/>
            <person name="Meyerdierks A."/>
            <person name="Storesund J.E."/>
            <person name="Kallscheuer N."/>
            <person name="Luecker S."/>
            <person name="Lage O.M."/>
            <person name="Pohl T."/>
            <person name="Merkel B.J."/>
            <person name="Hornburger P."/>
            <person name="Mueller R.-W."/>
            <person name="Bruemmer F."/>
            <person name="Labrenz M."/>
            <person name="Spormann A.M."/>
            <person name="Op den Camp H."/>
            <person name="Overmann J."/>
            <person name="Amann R."/>
            <person name="Jetten M.S.M."/>
            <person name="Mascher T."/>
            <person name="Medema M.H."/>
            <person name="Devos D.P."/>
            <person name="Kaster A.-K."/>
            <person name="Ovreas L."/>
            <person name="Rohde M."/>
            <person name="Galperin M.Y."/>
            <person name="Jogler C."/>
        </authorList>
    </citation>
    <scope>NUCLEOTIDE SEQUENCE [LARGE SCALE GENOMIC DNA]</scope>
    <source>
        <strain evidence="2 3">Pan161</strain>
    </source>
</reference>
<accession>A0A517V785</accession>
<sequence length="131" mass="14424">MQSTPDTPTRNPLKQCSILTFSLLGLYALLCVPAYMFVGLRAVEGLTYAVVLCLVPGMLVFLISGFLYRDAAPVTVMGVSTLVRLMIVGIGTLVIIKLRTDFGSAEFLNFLIWLLICYFASLLVETLLIIR</sequence>
<gene>
    <name evidence="2" type="ORF">Pan161_04900</name>
</gene>
<dbReference type="KEGG" id="gax:Pan161_04900"/>
<keyword evidence="3" id="KW-1185">Reference proteome</keyword>
<proteinExistence type="predicted"/>
<dbReference type="Proteomes" id="UP000316855">
    <property type="component" value="Chromosome"/>
</dbReference>
<feature type="transmembrane region" description="Helical" evidence="1">
    <location>
        <begin position="108"/>
        <end position="130"/>
    </location>
</feature>
<evidence type="ECO:0000313" key="3">
    <source>
        <dbReference type="Proteomes" id="UP000316855"/>
    </source>
</evidence>
<dbReference type="EMBL" id="CP036343">
    <property type="protein sequence ID" value="QDT88871.1"/>
    <property type="molecule type" value="Genomic_DNA"/>
</dbReference>
<evidence type="ECO:0000313" key="2">
    <source>
        <dbReference type="EMBL" id="QDT88871.1"/>
    </source>
</evidence>
<protein>
    <submittedName>
        <fullName evidence="2">Uncharacterized protein</fullName>
    </submittedName>
</protein>
<feature type="transmembrane region" description="Helical" evidence="1">
    <location>
        <begin position="18"/>
        <end position="38"/>
    </location>
</feature>